<gene>
    <name evidence="1" type="ORF">SAMN04489860_0313</name>
</gene>
<proteinExistence type="predicted"/>
<sequence>MSTAETPRRNAVYGRATTVDSRRSTIKASDREAYVRDVARIREAASKGR</sequence>
<keyword evidence="2" id="KW-1185">Reference proteome</keyword>
<name>A0A1H1MRJ6_9CELL</name>
<organism evidence="1 2">
    <name type="scientific">Paraoerskovia marina</name>
    <dbReference type="NCBI Taxonomy" id="545619"/>
    <lineage>
        <taxon>Bacteria</taxon>
        <taxon>Bacillati</taxon>
        <taxon>Actinomycetota</taxon>
        <taxon>Actinomycetes</taxon>
        <taxon>Micrococcales</taxon>
        <taxon>Cellulomonadaceae</taxon>
        <taxon>Paraoerskovia</taxon>
    </lineage>
</organism>
<accession>A0A1H1MRJ6</accession>
<dbReference type="Proteomes" id="UP000185663">
    <property type="component" value="Chromosome I"/>
</dbReference>
<dbReference type="AlphaFoldDB" id="A0A1H1MRJ6"/>
<evidence type="ECO:0000313" key="1">
    <source>
        <dbReference type="EMBL" id="SDR89260.1"/>
    </source>
</evidence>
<reference evidence="1 2" key="1">
    <citation type="submission" date="2016-10" db="EMBL/GenBank/DDBJ databases">
        <authorList>
            <person name="de Groot N.N."/>
        </authorList>
    </citation>
    <scope>NUCLEOTIDE SEQUENCE [LARGE SCALE GENOMIC DNA]</scope>
    <source>
        <strain evidence="1 2">DSM 22126</strain>
    </source>
</reference>
<evidence type="ECO:0000313" key="2">
    <source>
        <dbReference type="Proteomes" id="UP000185663"/>
    </source>
</evidence>
<dbReference type="STRING" id="545619.SAMN04489860_0313"/>
<dbReference type="RefSeq" id="WP_157270233.1">
    <property type="nucleotide sequence ID" value="NZ_LT629776.1"/>
</dbReference>
<dbReference type="EMBL" id="LT629776">
    <property type="protein sequence ID" value="SDR89260.1"/>
    <property type="molecule type" value="Genomic_DNA"/>
</dbReference>
<protein>
    <submittedName>
        <fullName evidence="1">Uncharacterized protein</fullName>
    </submittedName>
</protein>